<evidence type="ECO:0000313" key="1">
    <source>
        <dbReference type="EMBL" id="MBS2967156.1"/>
    </source>
</evidence>
<comment type="caution">
    <text evidence="1">The sequence shown here is derived from an EMBL/GenBank/DDBJ whole genome shotgun (WGS) entry which is preliminary data.</text>
</comment>
<keyword evidence="2" id="KW-1185">Reference proteome</keyword>
<dbReference type="AlphaFoldDB" id="A0A8J7WR95"/>
<reference evidence="1" key="1">
    <citation type="submission" date="2021-04" db="EMBL/GenBank/DDBJ databases">
        <title>Genome based classification of Actinospica acidithermotolerans sp. nov., an actinobacterium isolated from an Indonesian hot spring.</title>
        <authorList>
            <person name="Kusuma A.B."/>
            <person name="Putra K.E."/>
            <person name="Nafisah S."/>
            <person name="Loh J."/>
            <person name="Nouioui I."/>
            <person name="Goodfellow M."/>
        </authorList>
    </citation>
    <scope>NUCLEOTIDE SEQUENCE</scope>
    <source>
        <strain evidence="1">DSM 45618</strain>
    </source>
</reference>
<evidence type="ECO:0000313" key="2">
    <source>
        <dbReference type="Proteomes" id="UP000677913"/>
    </source>
</evidence>
<gene>
    <name evidence="1" type="ORF">KGA66_29275</name>
</gene>
<dbReference type="EMBL" id="JAGSXH010000360">
    <property type="protein sequence ID" value="MBS2967156.1"/>
    <property type="molecule type" value="Genomic_DNA"/>
</dbReference>
<name>A0A8J7WR95_9ACTN</name>
<accession>A0A8J7WR95</accession>
<dbReference type="Proteomes" id="UP000677913">
    <property type="component" value="Unassembled WGS sequence"/>
</dbReference>
<feature type="non-terminal residue" evidence="1">
    <location>
        <position position="160"/>
    </location>
</feature>
<sequence length="160" mass="17946">MATTMNGTVFKRCGCTETIPLPDGTTRRRQLGRACPQLTYADGRWAREHGTWRLQLEIPFNDGGPREHLRAGYPTETQTRDALTTIISLLRLADTTDEPDTQRRAITALIRERLANKTPLPDEDEIRKRLTLGQAVDNPLTLGQYLTEWLTTKADLAGGT</sequence>
<organism evidence="1 2">
    <name type="scientific">Actinocrinis puniceicyclus</name>
    <dbReference type="NCBI Taxonomy" id="977794"/>
    <lineage>
        <taxon>Bacteria</taxon>
        <taxon>Bacillati</taxon>
        <taxon>Actinomycetota</taxon>
        <taxon>Actinomycetes</taxon>
        <taxon>Catenulisporales</taxon>
        <taxon>Actinospicaceae</taxon>
        <taxon>Actinocrinis</taxon>
    </lineage>
</organism>
<proteinExistence type="predicted"/>
<protein>
    <submittedName>
        <fullName evidence="1">Uncharacterized protein</fullName>
    </submittedName>
</protein>